<organism evidence="2 5">
    <name type="scientific">Brevibacterium aurantiacum</name>
    <dbReference type="NCBI Taxonomy" id="273384"/>
    <lineage>
        <taxon>Bacteria</taxon>
        <taxon>Bacillati</taxon>
        <taxon>Actinomycetota</taxon>
        <taxon>Actinomycetes</taxon>
        <taxon>Micrococcales</taxon>
        <taxon>Brevibacteriaceae</taxon>
        <taxon>Brevibacterium</taxon>
    </lineage>
</organism>
<protein>
    <recommendedName>
        <fullName evidence="7">Bacterial Pleckstrin homology domain-containing protein</fullName>
    </recommendedName>
</protein>
<evidence type="ECO:0000313" key="2">
    <source>
        <dbReference type="EMBL" id="SMX96078.1"/>
    </source>
</evidence>
<dbReference type="Proteomes" id="UP000234327">
    <property type="component" value="Unassembled WGS sequence"/>
</dbReference>
<reference evidence="5" key="2">
    <citation type="submission" date="2017-03" db="EMBL/GenBank/DDBJ databases">
        <authorList>
            <person name="Monnet C."/>
        </authorList>
    </citation>
    <scope>NUCLEOTIDE SEQUENCE [LARGE SCALE GENOMIC DNA]</scope>
    <source>
        <strain evidence="5">CNRZ 920</strain>
    </source>
</reference>
<dbReference type="EMBL" id="NRGQ01000018">
    <property type="protein sequence ID" value="PCC42554.1"/>
    <property type="molecule type" value="Genomic_DNA"/>
</dbReference>
<dbReference type="Proteomes" id="UP000218620">
    <property type="component" value="Unassembled WGS sequence"/>
</dbReference>
<evidence type="ECO:0008006" key="7">
    <source>
        <dbReference type="Google" id="ProtNLM"/>
    </source>
</evidence>
<evidence type="ECO:0000313" key="5">
    <source>
        <dbReference type="Proteomes" id="UP000234289"/>
    </source>
</evidence>
<name>A0A2H1K939_BREAU</name>
<dbReference type="AlphaFoldDB" id="A0A2H1K939"/>
<dbReference type="EMBL" id="FXYZ01000018">
    <property type="protein sequence ID" value="SMX97596.1"/>
    <property type="molecule type" value="Genomic_DNA"/>
</dbReference>
<dbReference type="Proteomes" id="UP000234289">
    <property type="component" value="Unassembled WGS sequence"/>
</dbReference>
<sequence length="119" mass="13441">MTEVTVNNNRLTIIFPGWERMMARRRFHSVPVDAIRAFEVTGWPSEFLGLRSGLNISGYRKLGTYRHPNGTRRLVAMKTGEPVLRIRLTDGSENGGFDELLISTPNAEEVSAALRRSPR</sequence>
<dbReference type="RefSeq" id="WP_096167709.1">
    <property type="nucleotide sequence ID" value="NZ_FXYZ01000018.1"/>
</dbReference>
<reference evidence="2 6" key="3">
    <citation type="submission" date="2017-03" db="EMBL/GenBank/DDBJ databases">
        <authorList>
            <person name="Afonso C.L."/>
            <person name="Miller P.J."/>
            <person name="Scott M.A."/>
            <person name="Spackman E."/>
            <person name="Goraichik I."/>
            <person name="Dimitrov K.M."/>
            <person name="Suarez D.L."/>
            <person name="Swayne D.E."/>
        </authorList>
    </citation>
    <scope>NUCLEOTIDE SEQUENCE [LARGE SCALE GENOMIC DNA]</scope>
    <source>
        <strain evidence="3">6</strain>
        <strain evidence="6">6(3)</strain>
        <strain evidence="2">CNRZ 920</strain>
    </source>
</reference>
<evidence type="ECO:0000313" key="6">
    <source>
        <dbReference type="Proteomes" id="UP000234327"/>
    </source>
</evidence>
<reference evidence="1 4" key="1">
    <citation type="journal article" date="2017" name="Elife">
        <title>Extensive horizontal gene transfer in cheese-associated bacteria.</title>
        <authorList>
            <person name="Bonham K.S."/>
            <person name="Wolfe B.E."/>
            <person name="Dutton R.J."/>
        </authorList>
    </citation>
    <scope>NUCLEOTIDE SEQUENCE [LARGE SCALE GENOMIC DNA]</scope>
    <source>
        <strain evidence="1 4">962_8</strain>
    </source>
</reference>
<accession>A0A2H1K939</accession>
<accession>A0A2A3YTH3</accession>
<dbReference type="EMBL" id="FXZG01000020">
    <property type="protein sequence ID" value="SMX96078.1"/>
    <property type="molecule type" value="Genomic_DNA"/>
</dbReference>
<evidence type="ECO:0000313" key="1">
    <source>
        <dbReference type="EMBL" id="PCC42554.1"/>
    </source>
</evidence>
<proteinExistence type="predicted"/>
<evidence type="ECO:0000313" key="3">
    <source>
        <dbReference type="EMBL" id="SMX97596.1"/>
    </source>
</evidence>
<evidence type="ECO:0000313" key="4">
    <source>
        <dbReference type="Proteomes" id="UP000218620"/>
    </source>
</evidence>
<gene>
    <name evidence="2" type="ORF">BAUR920_02931</name>
    <name evidence="3" type="ORF">BAURA63_03203</name>
    <name evidence="1" type="ORF">CIK65_12560</name>
</gene>